<dbReference type="Proteomes" id="UP001361239">
    <property type="component" value="Unassembled WGS sequence"/>
</dbReference>
<keyword evidence="5" id="KW-0408">Iron</keyword>
<evidence type="ECO:0000256" key="5">
    <source>
        <dbReference type="ARBA" id="ARBA00023004"/>
    </source>
</evidence>
<comment type="caution">
    <text evidence="6">The sequence shown here is derived from an EMBL/GenBank/DDBJ whole genome shotgun (WGS) entry which is preliminary data.</text>
</comment>
<dbReference type="CDD" id="cd14773">
    <property type="entry name" value="TrHb2_PhHbO-like_O"/>
    <property type="match status" value="1"/>
</dbReference>
<reference evidence="6 7" key="1">
    <citation type="submission" date="2024-03" db="EMBL/GenBank/DDBJ databases">
        <authorList>
            <person name="Jo J.-H."/>
        </authorList>
    </citation>
    <scope>NUCLEOTIDE SEQUENCE [LARGE SCALE GENOMIC DNA]</scope>
    <source>
        <strain evidence="6 7">PS1R-30</strain>
    </source>
</reference>
<comment type="cofactor">
    <cofactor evidence="1">
        <name>heme</name>
        <dbReference type="ChEBI" id="CHEBI:30413"/>
    </cofactor>
</comment>
<evidence type="ECO:0000256" key="2">
    <source>
        <dbReference type="ARBA" id="ARBA00022448"/>
    </source>
</evidence>
<evidence type="ECO:0000256" key="4">
    <source>
        <dbReference type="ARBA" id="ARBA00022723"/>
    </source>
</evidence>
<dbReference type="PROSITE" id="PS01213">
    <property type="entry name" value="GLOBIN_FAM_2"/>
    <property type="match status" value="1"/>
</dbReference>
<keyword evidence="7" id="KW-1185">Reference proteome</keyword>
<dbReference type="SUPFAM" id="SSF46458">
    <property type="entry name" value="Globin-like"/>
    <property type="match status" value="1"/>
</dbReference>
<evidence type="ECO:0000313" key="7">
    <source>
        <dbReference type="Proteomes" id="UP001361239"/>
    </source>
</evidence>
<keyword evidence="2" id="KW-0813">Transport</keyword>
<dbReference type="RefSeq" id="WP_339587301.1">
    <property type="nucleotide sequence ID" value="NZ_JBBHJZ010000002.1"/>
</dbReference>
<dbReference type="Gene3D" id="1.10.490.10">
    <property type="entry name" value="Globins"/>
    <property type="match status" value="1"/>
</dbReference>
<keyword evidence="4" id="KW-0479">Metal-binding</keyword>
<dbReference type="InterPro" id="IPR009050">
    <property type="entry name" value="Globin-like_sf"/>
</dbReference>
<evidence type="ECO:0000256" key="1">
    <source>
        <dbReference type="ARBA" id="ARBA00001971"/>
    </source>
</evidence>
<dbReference type="EMBL" id="JBBHJZ010000002">
    <property type="protein sequence ID" value="MEJ5977362.1"/>
    <property type="molecule type" value="Genomic_DNA"/>
</dbReference>
<proteinExistence type="predicted"/>
<protein>
    <submittedName>
        <fullName evidence="6">Group II truncated hemoglobin</fullName>
    </submittedName>
</protein>
<dbReference type="InterPro" id="IPR012292">
    <property type="entry name" value="Globin/Proto"/>
</dbReference>
<evidence type="ECO:0000313" key="6">
    <source>
        <dbReference type="EMBL" id="MEJ5977362.1"/>
    </source>
</evidence>
<dbReference type="InterPro" id="IPR001486">
    <property type="entry name" value="Hemoglobin_trunc"/>
</dbReference>
<gene>
    <name evidence="6" type="ORF">WG901_11995</name>
</gene>
<keyword evidence="3" id="KW-0349">Heme</keyword>
<organism evidence="6 7">
    <name type="scientific">Novosphingobium anseongense</name>
    <dbReference type="NCBI Taxonomy" id="3133436"/>
    <lineage>
        <taxon>Bacteria</taxon>
        <taxon>Pseudomonadati</taxon>
        <taxon>Pseudomonadota</taxon>
        <taxon>Alphaproteobacteria</taxon>
        <taxon>Sphingomonadales</taxon>
        <taxon>Sphingomonadaceae</taxon>
        <taxon>Novosphingobium</taxon>
    </lineage>
</organism>
<sequence>MEQARETRPRTAYELLGGKPMVGRIVDRFYDLMDQDPAYTELRALHAPDLAPMRGSLAGFLVAWLGGPRDWFEERPGMCMMSAHRGVTMTEPAARQWADAMTRAVHDADADPALAEGVAQALAGMALNMGGVGR</sequence>
<dbReference type="InterPro" id="IPR019795">
    <property type="entry name" value="Globin_bac-like_CS"/>
</dbReference>
<dbReference type="Pfam" id="PF01152">
    <property type="entry name" value="Bac_globin"/>
    <property type="match status" value="1"/>
</dbReference>
<name>A0ABU8RXA6_9SPHN</name>
<accession>A0ABU8RXA6</accession>
<evidence type="ECO:0000256" key="3">
    <source>
        <dbReference type="ARBA" id="ARBA00022617"/>
    </source>
</evidence>